<dbReference type="GeneID" id="92077985"/>
<accession>A0ABR1Q5U6</accession>
<dbReference type="InterPro" id="IPR045518">
    <property type="entry name" value="2EXR"/>
</dbReference>
<feature type="domain" description="2EXR" evidence="2">
    <location>
        <begin position="4"/>
        <end position="74"/>
    </location>
</feature>
<feature type="region of interest" description="Disordered" evidence="1">
    <location>
        <begin position="335"/>
        <end position="360"/>
    </location>
</feature>
<comment type="caution">
    <text evidence="3">The sequence shown here is derived from an EMBL/GenBank/DDBJ whole genome shotgun (WGS) entry which is preliminary data.</text>
</comment>
<dbReference type="EMBL" id="JAQQWE010000006">
    <property type="protein sequence ID" value="KAK7947815.1"/>
    <property type="molecule type" value="Genomic_DNA"/>
</dbReference>
<gene>
    <name evidence="3" type="ORF">PG986_008701</name>
</gene>
<dbReference type="Proteomes" id="UP001391051">
    <property type="component" value="Unassembled WGS sequence"/>
</dbReference>
<dbReference type="Pfam" id="PF20150">
    <property type="entry name" value="2EXR"/>
    <property type="match status" value="1"/>
</dbReference>
<evidence type="ECO:0000313" key="4">
    <source>
        <dbReference type="Proteomes" id="UP001391051"/>
    </source>
</evidence>
<sequence length="360" mass="41360">MSSFPCFERLPLELRQMIWHEALNQEVDSRMIIVHRNSMRVMPHPSNKSVVMNTTRASRRYATKLFFDVHLKVRNLHVDYDAAAEIMKYGDTIYGWRAAGGRDALEVARGHHGEPKRARFAHRFWRDHVLPKIGNDVDKLLQTAPNKMDRVGYGRSGRVTGTIFLSSKRDRFALTSTKKCRDMPWDLVHIEICARAIIRDQIYHGYSQVLQDNNGLNFNSPNYTVPRPENWESEFVSRNMTGLLPKKIVRRIRWVVHLRTIPQETSRAHTCGASSHLGARDWKLGSFKNAQELYTADLTVILSSDDLGARNVLKWKKNVREGGSLSFTCMCSHGQEDDGEDDNNQGEIQGEAHSRKYPQT</sequence>
<organism evidence="3 4">
    <name type="scientific">Apiospora aurea</name>
    <dbReference type="NCBI Taxonomy" id="335848"/>
    <lineage>
        <taxon>Eukaryota</taxon>
        <taxon>Fungi</taxon>
        <taxon>Dikarya</taxon>
        <taxon>Ascomycota</taxon>
        <taxon>Pezizomycotina</taxon>
        <taxon>Sordariomycetes</taxon>
        <taxon>Xylariomycetidae</taxon>
        <taxon>Amphisphaeriales</taxon>
        <taxon>Apiosporaceae</taxon>
        <taxon>Apiospora</taxon>
    </lineage>
</organism>
<name>A0ABR1Q5U6_9PEZI</name>
<reference evidence="3 4" key="1">
    <citation type="submission" date="2023-01" db="EMBL/GenBank/DDBJ databases">
        <title>Analysis of 21 Apiospora genomes using comparative genomics revels a genus with tremendous synthesis potential of carbohydrate active enzymes and secondary metabolites.</title>
        <authorList>
            <person name="Sorensen T."/>
        </authorList>
    </citation>
    <scope>NUCLEOTIDE SEQUENCE [LARGE SCALE GENOMIC DNA]</scope>
    <source>
        <strain evidence="3 4">CBS 24483</strain>
    </source>
</reference>
<evidence type="ECO:0000256" key="1">
    <source>
        <dbReference type="SAM" id="MobiDB-lite"/>
    </source>
</evidence>
<evidence type="ECO:0000313" key="3">
    <source>
        <dbReference type="EMBL" id="KAK7947815.1"/>
    </source>
</evidence>
<proteinExistence type="predicted"/>
<keyword evidence="4" id="KW-1185">Reference proteome</keyword>
<dbReference type="RefSeq" id="XP_066697321.1">
    <property type="nucleotide sequence ID" value="XM_066844923.1"/>
</dbReference>
<evidence type="ECO:0000259" key="2">
    <source>
        <dbReference type="Pfam" id="PF20150"/>
    </source>
</evidence>
<protein>
    <recommendedName>
        <fullName evidence="2">2EXR domain-containing protein</fullName>
    </recommendedName>
</protein>